<dbReference type="Pfam" id="PF00005">
    <property type="entry name" value="ABC_tran"/>
    <property type="match status" value="2"/>
</dbReference>
<feature type="region of interest" description="Disordered" evidence="11">
    <location>
        <begin position="377"/>
        <end position="408"/>
    </location>
</feature>
<feature type="transmembrane region" description="Helical" evidence="12">
    <location>
        <begin position="1137"/>
        <end position="1155"/>
    </location>
</feature>
<dbReference type="FunFam" id="1.20.1560.10:FF:000013">
    <property type="entry name" value="ABC transporter C family member 2"/>
    <property type="match status" value="1"/>
</dbReference>
<comment type="caution">
    <text evidence="15">The sequence shown here is derived from an EMBL/GenBank/DDBJ whole genome shotgun (WGS) entry which is preliminary data.</text>
</comment>
<sequence>MEPSPSPSAVVGLTALILVFFTSLPTFLRLFNSATLRARSKATTEIFKLYEDEDGIATEETQKGYTATLPKYLALSCSVLGFSASLGLAVFTTVHPKLSQYVENWLSFGTWTVYVVLERNCVKRYNYGCLNALAYALLTATICIRLVIFSSYVSSFWSHHIFVVLDVLQLCAALLSCLACLSLPRRPIVEEGGTPVDGQYTVSAFGRYAFVWAGVTLVLARKKKTLGLDDMPKLHVGGRSAYRQEYFSTLKTRDQLWKTLVFAHLPELLFQTVLTALSSAVQFIPQLVMYQLLKRLESRTQGVSADKATWGLVAALGLAIILSGWIQNWLYWIVWARLGQPVRTELSAMIFGKATRRKDVKGVQKIGQATDIEATNGSSIPTAFPGTNDQKTVETHPVSGANPGQTETAKVEEVSEEDVQKSRQSTINLVGVDAKRVSDLAMFYYLYPQTTITLTVSIAFLIQLIGWKSLLAGLSVFAIALPLNIYVSKRYSDAQGVLMKVRDQKMVVITEALQGIRQIKFSAQEQQWQEKIGKKRDEELSTQWKVFCLDTCLISIWILGPVMLSAVSLAVYSVLNGGLSASVAFTSITVMGSMEVSLSVLPEAIADSLEAWVSIKRIDEYLKSPERDHYIIPSNTIAFEDASIAWPSDSQEEDPNRFVLKNVNVRFPNKKLSVISGKTGSGKSLFLASILGEADRLAGKVKVPLAPSFEERFDYKANKSGWIIDSAIAFVAQIPWIENATIKDNILFGLPFDSGRYKKVVSCCALEKDLDLLPDGELTDIGANGINLSGGQRWRISFARALYSRAGILVLDDIFSAVDAHVGRQLFEDALTGELGTGRTRILVTHHVGLVLPNTAYTVVLGEGTVQHAGLVEDLEATGVLEELMKQQQEGPAKEVKQQEEELQHAEEVNRSLSKVLSHATTSSKKIDDGQLDLQGKAQPKKFTEDEKRETGRMNVNVYKKYLASSGGFWFWGPIMILFAVYQGLILGRSWFIGIWTRSYKTESHSFLVQGFPIRYQALGESGLNPQISNDNLSFYLGVYIGLSIVICILGTLRYFFVYIGSLRASKKLFENLTYAVLRAPLRWLDTTPVGRTLNRFTADFAAIDSRLGIDIGFLLFHVLELVGIIIAGLFVSPIMLLFALLLLLLCGWVTGWYLSGAREVKRLESNAKSPIFEQFGSALAGIGTIRAFDKTDIYIERMFATIDTHARAFWFLWLCQRWLALRSNAIGAVFSILIAAVIAFYDIEASLAGFALSFALQYSTAILWTTRCYANCELNFNAVERVAEYADLPIENQSASVKVPAAWPTEGRLQVTNLVAGYAADLPPVLKGLSFIVEKNQRVGVVGRTGAGKSSLTLALFRFLEAREGSVHIDGIDVSKISLHDLRSRIAIIPQDPVLFSGTVRSNLDTFNQHTDSELYDALQRVHLIRTTGTTSRDEVAGSSSGSNTPVPALAPDTNTNPFTSLSSRISEGGLNLSQGQRQLLCLARAIVSRPKIMVLDEATSAVDMATDVLIQRSIREEFQDSTLIVIAHRLSTIADFDKILVMDDGVGVEFDGPKELLGKDGGVFKGMVEQSGEKQRLWEIIGDFSEGEGNGMD</sequence>
<dbReference type="InterPro" id="IPR036640">
    <property type="entry name" value="ABC1_TM_sf"/>
</dbReference>
<feature type="domain" description="ABC transporter" evidence="13">
    <location>
        <begin position="1310"/>
        <end position="1571"/>
    </location>
</feature>
<comment type="similarity">
    <text evidence="2">Belongs to the ABC transporter superfamily. ABCC family. Conjugate transporter (TC 3.A.1.208) subfamily.</text>
</comment>
<dbReference type="PROSITE" id="PS50893">
    <property type="entry name" value="ABC_TRANSPORTER_2"/>
    <property type="match status" value="2"/>
</dbReference>
<dbReference type="InterPro" id="IPR027417">
    <property type="entry name" value="P-loop_NTPase"/>
</dbReference>
<evidence type="ECO:0000256" key="7">
    <source>
        <dbReference type="ARBA" id="ARBA00022840"/>
    </source>
</evidence>
<dbReference type="GO" id="GO:0016887">
    <property type="term" value="F:ATP hydrolysis activity"/>
    <property type="evidence" value="ECO:0007669"/>
    <property type="project" value="InterPro"/>
</dbReference>
<dbReference type="CDD" id="cd18604">
    <property type="entry name" value="ABC_6TM_VMR1_D2_like"/>
    <property type="match status" value="1"/>
</dbReference>
<dbReference type="GO" id="GO:0140359">
    <property type="term" value="F:ABC-type transporter activity"/>
    <property type="evidence" value="ECO:0007669"/>
    <property type="project" value="InterPro"/>
</dbReference>
<keyword evidence="4 12" id="KW-0812">Transmembrane</keyword>
<feature type="compositionally biased region" description="Polar residues" evidence="11">
    <location>
        <begin position="1454"/>
        <end position="1463"/>
    </location>
</feature>
<dbReference type="PANTHER" id="PTHR24223">
    <property type="entry name" value="ATP-BINDING CASSETTE SUB-FAMILY C"/>
    <property type="match status" value="1"/>
</dbReference>
<keyword evidence="3" id="KW-0813">Transport</keyword>
<feature type="transmembrane region" description="Helical" evidence="12">
    <location>
        <begin position="470"/>
        <end position="487"/>
    </location>
</feature>
<keyword evidence="9 12" id="KW-0472">Membrane</keyword>
<feature type="transmembrane region" description="Helical" evidence="12">
    <location>
        <begin position="129"/>
        <end position="148"/>
    </location>
</feature>
<evidence type="ECO:0000256" key="2">
    <source>
        <dbReference type="ARBA" id="ARBA00009726"/>
    </source>
</evidence>
<evidence type="ECO:0000256" key="9">
    <source>
        <dbReference type="ARBA" id="ARBA00023136"/>
    </source>
</evidence>
<feature type="transmembrane region" description="Helical" evidence="12">
    <location>
        <begin position="12"/>
        <end position="31"/>
    </location>
</feature>
<feature type="transmembrane region" description="Helical" evidence="12">
    <location>
        <begin position="544"/>
        <end position="564"/>
    </location>
</feature>
<evidence type="ECO:0000256" key="4">
    <source>
        <dbReference type="ARBA" id="ARBA00022692"/>
    </source>
</evidence>
<proteinExistence type="inferred from homology"/>
<accession>A0A8H3EV26</accession>
<feature type="transmembrane region" description="Helical" evidence="12">
    <location>
        <begin position="1220"/>
        <end position="1242"/>
    </location>
</feature>
<dbReference type="EMBL" id="CAJPDR010000053">
    <property type="protein sequence ID" value="CAF9912180.1"/>
    <property type="molecule type" value="Genomic_DNA"/>
</dbReference>
<feature type="transmembrane region" description="Helical" evidence="12">
    <location>
        <begin position="268"/>
        <end position="288"/>
    </location>
</feature>
<dbReference type="CDD" id="cd03244">
    <property type="entry name" value="ABCC_MRP_domain2"/>
    <property type="match status" value="1"/>
</dbReference>
<reference evidence="15" key="1">
    <citation type="submission" date="2021-03" db="EMBL/GenBank/DDBJ databases">
        <authorList>
            <person name="Tagirdzhanova G."/>
        </authorList>
    </citation>
    <scope>NUCLEOTIDE SEQUENCE</scope>
</reference>
<evidence type="ECO:0000256" key="12">
    <source>
        <dbReference type="SAM" id="Phobius"/>
    </source>
</evidence>
<dbReference type="FunFam" id="3.40.50.300:FF:000825">
    <property type="entry name" value="ABC bile acid transporter"/>
    <property type="match status" value="1"/>
</dbReference>
<organism evidence="15 16">
    <name type="scientific">Alectoria fallacina</name>
    <dbReference type="NCBI Taxonomy" id="1903189"/>
    <lineage>
        <taxon>Eukaryota</taxon>
        <taxon>Fungi</taxon>
        <taxon>Dikarya</taxon>
        <taxon>Ascomycota</taxon>
        <taxon>Pezizomycotina</taxon>
        <taxon>Lecanoromycetes</taxon>
        <taxon>OSLEUM clade</taxon>
        <taxon>Lecanoromycetidae</taxon>
        <taxon>Lecanorales</taxon>
        <taxon>Lecanorineae</taxon>
        <taxon>Parmeliaceae</taxon>
        <taxon>Alectoria</taxon>
    </lineage>
</organism>
<feature type="domain" description="ABC transporter" evidence="13">
    <location>
        <begin position="637"/>
        <end position="888"/>
    </location>
</feature>
<dbReference type="SUPFAM" id="SSF90123">
    <property type="entry name" value="ABC transporter transmembrane region"/>
    <property type="match status" value="2"/>
</dbReference>
<evidence type="ECO:0000313" key="15">
    <source>
        <dbReference type="EMBL" id="CAF9912180.1"/>
    </source>
</evidence>
<feature type="transmembrane region" description="Helical" evidence="12">
    <location>
        <begin position="570"/>
        <end position="591"/>
    </location>
</feature>
<dbReference type="Pfam" id="PF00664">
    <property type="entry name" value="ABC_membrane"/>
    <property type="match status" value="2"/>
</dbReference>
<dbReference type="SUPFAM" id="SSF52540">
    <property type="entry name" value="P-loop containing nucleoside triphosphate hydrolases"/>
    <property type="match status" value="2"/>
</dbReference>
<name>A0A8H3EV26_9LECA</name>
<keyword evidence="5" id="KW-0677">Repeat</keyword>
<dbReference type="PANTHER" id="PTHR24223:SF456">
    <property type="entry name" value="MULTIDRUG RESISTANCE-ASSOCIATED PROTEIN LETHAL(2)03659"/>
    <property type="match status" value="1"/>
</dbReference>
<dbReference type="OrthoDB" id="6500128at2759"/>
<evidence type="ECO:0000259" key="13">
    <source>
        <dbReference type="PROSITE" id="PS50893"/>
    </source>
</evidence>
<evidence type="ECO:0000259" key="14">
    <source>
        <dbReference type="PROSITE" id="PS50929"/>
    </source>
</evidence>
<dbReference type="PROSITE" id="PS50929">
    <property type="entry name" value="ABC_TM1F"/>
    <property type="match status" value="2"/>
</dbReference>
<dbReference type="Proteomes" id="UP000664203">
    <property type="component" value="Unassembled WGS sequence"/>
</dbReference>
<dbReference type="CDD" id="cd18596">
    <property type="entry name" value="ABC_6TM_VMR1_D1_like"/>
    <property type="match status" value="1"/>
</dbReference>
<feature type="transmembrane region" description="Helical" evidence="12">
    <location>
        <begin position="72"/>
        <end position="92"/>
    </location>
</feature>
<dbReference type="InterPro" id="IPR050173">
    <property type="entry name" value="ABC_transporter_C-like"/>
</dbReference>
<gene>
    <name evidence="15" type="ORF">ALECFALPRED_007897</name>
</gene>
<feature type="transmembrane region" description="Helical" evidence="12">
    <location>
        <begin position="1112"/>
        <end position="1131"/>
    </location>
</feature>
<evidence type="ECO:0000256" key="6">
    <source>
        <dbReference type="ARBA" id="ARBA00022741"/>
    </source>
</evidence>
<dbReference type="FunFam" id="3.40.50.300:FF:000610">
    <property type="entry name" value="Multidrug resistance-associated ABC transporter"/>
    <property type="match status" value="1"/>
</dbReference>
<keyword evidence="8 12" id="KW-1133">Transmembrane helix</keyword>
<dbReference type="Gene3D" id="3.40.50.300">
    <property type="entry name" value="P-loop containing nucleotide triphosphate hydrolases"/>
    <property type="match status" value="2"/>
</dbReference>
<protein>
    <submittedName>
        <fullName evidence="15">Uncharacterized protein</fullName>
    </submittedName>
</protein>
<evidence type="ECO:0000256" key="1">
    <source>
        <dbReference type="ARBA" id="ARBA00004141"/>
    </source>
</evidence>
<feature type="compositionally biased region" description="Polar residues" evidence="11">
    <location>
        <begin position="377"/>
        <end position="390"/>
    </location>
</feature>
<feature type="domain" description="ABC transmembrane type-1" evidence="14">
    <location>
        <begin position="975"/>
        <end position="1275"/>
    </location>
</feature>
<feature type="transmembrane region" description="Helical" evidence="12">
    <location>
        <begin position="1033"/>
        <end position="1057"/>
    </location>
</feature>
<feature type="transmembrane region" description="Helical" evidence="12">
    <location>
        <begin position="444"/>
        <end position="464"/>
    </location>
</feature>
<dbReference type="PROSITE" id="PS00211">
    <property type="entry name" value="ABC_TRANSPORTER_1"/>
    <property type="match status" value="1"/>
</dbReference>
<dbReference type="CDD" id="cd03250">
    <property type="entry name" value="ABCC_MRP_domain1"/>
    <property type="match status" value="1"/>
</dbReference>
<keyword evidence="6" id="KW-0547">Nucleotide-binding</keyword>
<dbReference type="InterPro" id="IPR017871">
    <property type="entry name" value="ABC_transporter-like_CS"/>
</dbReference>
<evidence type="ECO:0000256" key="11">
    <source>
        <dbReference type="SAM" id="MobiDB-lite"/>
    </source>
</evidence>
<keyword evidence="16" id="KW-1185">Reference proteome</keyword>
<dbReference type="GO" id="GO:0016020">
    <property type="term" value="C:membrane"/>
    <property type="evidence" value="ECO:0007669"/>
    <property type="project" value="UniProtKB-SubCell"/>
</dbReference>
<evidence type="ECO:0000256" key="8">
    <source>
        <dbReference type="ARBA" id="ARBA00022989"/>
    </source>
</evidence>
<comment type="subcellular location">
    <subcellularLocation>
        <location evidence="1">Membrane</location>
        <topology evidence="1">Multi-pass membrane protein</topology>
    </subcellularLocation>
</comment>
<feature type="transmembrane region" description="Helical" evidence="12">
    <location>
        <begin position="308"/>
        <end position="334"/>
    </location>
</feature>
<dbReference type="GO" id="GO:0005737">
    <property type="term" value="C:cytoplasm"/>
    <property type="evidence" value="ECO:0007669"/>
    <property type="project" value="UniProtKB-ARBA"/>
</dbReference>
<evidence type="ECO:0000256" key="3">
    <source>
        <dbReference type="ARBA" id="ARBA00022448"/>
    </source>
</evidence>
<feature type="domain" description="ABC transmembrane type-1" evidence="14">
    <location>
        <begin position="273"/>
        <end position="610"/>
    </location>
</feature>
<evidence type="ECO:0000313" key="16">
    <source>
        <dbReference type="Proteomes" id="UP000664203"/>
    </source>
</evidence>
<dbReference type="InterPro" id="IPR011527">
    <property type="entry name" value="ABC1_TM_dom"/>
</dbReference>
<keyword evidence="10" id="KW-0325">Glycoprotein</keyword>
<dbReference type="Gene3D" id="1.20.1560.10">
    <property type="entry name" value="ABC transporter type 1, transmembrane domain"/>
    <property type="match status" value="2"/>
</dbReference>
<dbReference type="SMART" id="SM00382">
    <property type="entry name" value="AAA"/>
    <property type="match status" value="2"/>
</dbReference>
<keyword evidence="7" id="KW-0067">ATP-binding</keyword>
<feature type="region of interest" description="Disordered" evidence="11">
    <location>
        <begin position="1430"/>
        <end position="1463"/>
    </location>
</feature>
<evidence type="ECO:0000256" key="5">
    <source>
        <dbReference type="ARBA" id="ARBA00022737"/>
    </source>
</evidence>
<evidence type="ECO:0000256" key="10">
    <source>
        <dbReference type="ARBA" id="ARBA00023180"/>
    </source>
</evidence>
<feature type="transmembrane region" description="Helical" evidence="12">
    <location>
        <begin position="962"/>
        <end position="982"/>
    </location>
</feature>
<feature type="transmembrane region" description="Helical" evidence="12">
    <location>
        <begin position="160"/>
        <end position="181"/>
    </location>
</feature>
<dbReference type="InterPro" id="IPR003439">
    <property type="entry name" value="ABC_transporter-like_ATP-bd"/>
</dbReference>
<dbReference type="GO" id="GO:0005524">
    <property type="term" value="F:ATP binding"/>
    <property type="evidence" value="ECO:0007669"/>
    <property type="project" value="UniProtKB-KW"/>
</dbReference>
<dbReference type="InterPro" id="IPR003593">
    <property type="entry name" value="AAA+_ATPase"/>
</dbReference>